<dbReference type="EMBL" id="KB200149">
    <property type="protein sequence ID" value="ESP02674.1"/>
    <property type="molecule type" value="Genomic_DNA"/>
</dbReference>
<protein>
    <submittedName>
        <fullName evidence="2">Uncharacterized protein</fullName>
    </submittedName>
</protein>
<gene>
    <name evidence="2" type="ORF">LOTGIDRAFT_237895</name>
</gene>
<dbReference type="GeneID" id="20250595"/>
<evidence type="ECO:0000313" key="2">
    <source>
        <dbReference type="EMBL" id="ESP02674.1"/>
    </source>
</evidence>
<dbReference type="Proteomes" id="UP000030746">
    <property type="component" value="Unassembled WGS sequence"/>
</dbReference>
<proteinExistence type="predicted"/>
<keyword evidence="3" id="KW-1185">Reference proteome</keyword>
<keyword evidence="1" id="KW-0732">Signal</keyword>
<feature type="chain" id="PRO_5004716603" evidence="1">
    <location>
        <begin position="21"/>
        <end position="370"/>
    </location>
</feature>
<dbReference type="HOGENOM" id="CLU_802367_0_0_1"/>
<sequence>MAKEILLLTSFHLLSVFVNIHEDIDTIDSDACTEDVRHHTIGIQCGDFVCSSDSNAFCNSTTSLCQCKTGYFGNPKIMCTETTNHICHLYGDPHVTTFNRERSAILVPCKNILTHLDITKTGIENLFLKVTAVVRSTPFARFASQMVTTGLFVEMMIRNEPKGLIMFCNDNGCYDTVENIQYHNFTGSPTSSLEFTVTTNANNQQVISVPLYELEIRFRGEDNSVAIKIPSSSVVDLDTGLCNNFVNPTDFNAKAQQLLAYTSLDNYLLSINEINVPLSAEQNDPLCHRLRMGCDPKERESIAINACSLIYTDRPFSTCFYSYRGGNDSLILQDYIDCRKDVCDNTDPQALCAMIGLSGCQMTTNVLTCP</sequence>
<dbReference type="CTD" id="20250595"/>
<evidence type="ECO:0000313" key="3">
    <source>
        <dbReference type="Proteomes" id="UP000030746"/>
    </source>
</evidence>
<feature type="signal peptide" evidence="1">
    <location>
        <begin position="1"/>
        <end position="20"/>
    </location>
</feature>
<dbReference type="OMA" id="NCHEAIC"/>
<dbReference type="KEGG" id="lgi:LOTGIDRAFT_237895"/>
<organism evidence="2 3">
    <name type="scientific">Lottia gigantea</name>
    <name type="common">Giant owl limpet</name>
    <dbReference type="NCBI Taxonomy" id="225164"/>
    <lineage>
        <taxon>Eukaryota</taxon>
        <taxon>Metazoa</taxon>
        <taxon>Spiralia</taxon>
        <taxon>Lophotrochozoa</taxon>
        <taxon>Mollusca</taxon>
        <taxon>Gastropoda</taxon>
        <taxon>Patellogastropoda</taxon>
        <taxon>Lottioidea</taxon>
        <taxon>Lottiidae</taxon>
        <taxon>Lottia</taxon>
    </lineage>
</organism>
<dbReference type="AlphaFoldDB" id="V4AF75"/>
<name>V4AF75_LOTGI</name>
<evidence type="ECO:0000256" key="1">
    <source>
        <dbReference type="SAM" id="SignalP"/>
    </source>
</evidence>
<reference evidence="2 3" key="1">
    <citation type="journal article" date="2013" name="Nature">
        <title>Insights into bilaterian evolution from three spiralian genomes.</title>
        <authorList>
            <person name="Simakov O."/>
            <person name="Marletaz F."/>
            <person name="Cho S.J."/>
            <person name="Edsinger-Gonzales E."/>
            <person name="Havlak P."/>
            <person name="Hellsten U."/>
            <person name="Kuo D.H."/>
            <person name="Larsson T."/>
            <person name="Lv J."/>
            <person name="Arendt D."/>
            <person name="Savage R."/>
            <person name="Osoegawa K."/>
            <person name="de Jong P."/>
            <person name="Grimwood J."/>
            <person name="Chapman J.A."/>
            <person name="Shapiro H."/>
            <person name="Aerts A."/>
            <person name="Otillar R.P."/>
            <person name="Terry A.Y."/>
            <person name="Boore J.L."/>
            <person name="Grigoriev I.V."/>
            <person name="Lindberg D.R."/>
            <person name="Seaver E.C."/>
            <person name="Weisblat D.A."/>
            <person name="Putnam N.H."/>
            <person name="Rokhsar D.S."/>
        </authorList>
    </citation>
    <scope>NUCLEOTIDE SEQUENCE [LARGE SCALE GENOMIC DNA]</scope>
</reference>
<accession>V4AF75</accession>
<dbReference type="RefSeq" id="XP_009046695.1">
    <property type="nucleotide sequence ID" value="XM_009048447.1"/>
</dbReference>